<protein>
    <submittedName>
        <fullName evidence="2">Uncharacterized protein</fullName>
    </submittedName>
</protein>
<reference evidence="2" key="1">
    <citation type="journal article" date="2015" name="Nature">
        <title>Complex archaea that bridge the gap between prokaryotes and eukaryotes.</title>
        <authorList>
            <person name="Spang A."/>
            <person name="Saw J.H."/>
            <person name="Jorgensen S.L."/>
            <person name="Zaremba-Niedzwiedzka K."/>
            <person name="Martijn J."/>
            <person name="Lind A.E."/>
            <person name="van Eijk R."/>
            <person name="Schleper C."/>
            <person name="Guy L."/>
            <person name="Ettema T.J."/>
        </authorList>
    </citation>
    <scope>NUCLEOTIDE SEQUENCE</scope>
</reference>
<dbReference type="EMBL" id="LAZR01015662">
    <property type="protein sequence ID" value="KKM07943.1"/>
    <property type="molecule type" value="Genomic_DNA"/>
</dbReference>
<accession>A0A0F9K9W7</accession>
<keyword evidence="1" id="KW-0812">Transmembrane</keyword>
<keyword evidence="1" id="KW-1133">Transmembrane helix</keyword>
<gene>
    <name evidence="2" type="ORF">LCGC14_1728860</name>
</gene>
<sequence>MTAPRPDNTGRHSSIIAITFALVMVLILILLGTTNAFGETEPAECYKIEFDSGMQSFTAPVDGTYTFKGGNVGESNNGRPHGGYLITVDLLEGETWTTPDKDISHVMVCTTTTTSTTTPASTTTTTTVILTTTTTTTSPTTTVPTTTTTVFPSTTTTTSPCQEDEPCWECETMGNLTCGPTTTVYTGTTLPCPCLTEIDALSYQVQDLTVEIQELRFDHSVMDAWHLAEPGHDDVAETDWRWLAVISAALLGILVGALVRPFWLMWGDGT</sequence>
<proteinExistence type="predicted"/>
<evidence type="ECO:0000256" key="1">
    <source>
        <dbReference type="SAM" id="Phobius"/>
    </source>
</evidence>
<comment type="caution">
    <text evidence="2">The sequence shown here is derived from an EMBL/GenBank/DDBJ whole genome shotgun (WGS) entry which is preliminary data.</text>
</comment>
<keyword evidence="1" id="KW-0472">Membrane</keyword>
<evidence type="ECO:0000313" key="2">
    <source>
        <dbReference type="EMBL" id="KKM07943.1"/>
    </source>
</evidence>
<feature type="transmembrane region" description="Helical" evidence="1">
    <location>
        <begin position="242"/>
        <end position="263"/>
    </location>
</feature>
<dbReference type="AlphaFoldDB" id="A0A0F9K9W7"/>
<name>A0A0F9K9W7_9ZZZZ</name>
<organism evidence="2">
    <name type="scientific">marine sediment metagenome</name>
    <dbReference type="NCBI Taxonomy" id="412755"/>
    <lineage>
        <taxon>unclassified sequences</taxon>
        <taxon>metagenomes</taxon>
        <taxon>ecological metagenomes</taxon>
    </lineage>
</organism>
<feature type="transmembrane region" description="Helical" evidence="1">
    <location>
        <begin position="12"/>
        <end position="31"/>
    </location>
</feature>